<evidence type="ECO:0000313" key="7">
    <source>
        <dbReference type="EMBL" id="OTF99773.1"/>
    </source>
</evidence>
<sequence length="73" mass="8380">MAECEALRNIRHRNLVKVITACSSVDFQGNDFKALVFDFMPNGSLESWLYSVDNSSYDFSRFNNFVTTRGLYA</sequence>
<keyword evidence="2" id="KW-0433">Leucine-rich repeat</keyword>
<dbReference type="InterPro" id="IPR011009">
    <property type="entry name" value="Kinase-like_dom_sf"/>
</dbReference>
<dbReference type="SUPFAM" id="SSF56112">
    <property type="entry name" value="Protein kinase-like (PK-like)"/>
    <property type="match status" value="1"/>
</dbReference>
<evidence type="ECO:0000256" key="5">
    <source>
        <dbReference type="ARBA" id="ARBA00022989"/>
    </source>
</evidence>
<protein>
    <submittedName>
        <fullName evidence="7">Putative tyrosine-protein kinase, neurotrophic receptor, type 1</fullName>
    </submittedName>
</protein>
<dbReference type="InParanoid" id="A0A251SM28"/>
<keyword evidence="7" id="KW-0675">Receptor</keyword>
<reference evidence="8" key="1">
    <citation type="journal article" date="2017" name="Nature">
        <title>The sunflower genome provides insights into oil metabolism, flowering and Asterid evolution.</title>
        <authorList>
            <person name="Badouin H."/>
            <person name="Gouzy J."/>
            <person name="Grassa C.J."/>
            <person name="Murat F."/>
            <person name="Staton S.E."/>
            <person name="Cottret L."/>
            <person name="Lelandais-Briere C."/>
            <person name="Owens G.L."/>
            <person name="Carrere S."/>
            <person name="Mayjonade B."/>
            <person name="Legrand L."/>
            <person name="Gill N."/>
            <person name="Kane N.C."/>
            <person name="Bowers J.E."/>
            <person name="Hubner S."/>
            <person name="Bellec A."/>
            <person name="Berard A."/>
            <person name="Berges H."/>
            <person name="Blanchet N."/>
            <person name="Boniface M.C."/>
            <person name="Brunel D."/>
            <person name="Catrice O."/>
            <person name="Chaidir N."/>
            <person name="Claudel C."/>
            <person name="Donnadieu C."/>
            <person name="Faraut T."/>
            <person name="Fievet G."/>
            <person name="Helmstetter N."/>
            <person name="King M."/>
            <person name="Knapp S.J."/>
            <person name="Lai Z."/>
            <person name="Le Paslier M.C."/>
            <person name="Lippi Y."/>
            <person name="Lorenzon L."/>
            <person name="Mandel J.R."/>
            <person name="Marage G."/>
            <person name="Marchand G."/>
            <person name="Marquand E."/>
            <person name="Bret-Mestries E."/>
            <person name="Morien E."/>
            <person name="Nambeesan S."/>
            <person name="Nguyen T."/>
            <person name="Pegot-Espagnet P."/>
            <person name="Pouilly N."/>
            <person name="Raftis F."/>
            <person name="Sallet E."/>
            <person name="Schiex T."/>
            <person name="Thomas J."/>
            <person name="Vandecasteele C."/>
            <person name="Vares D."/>
            <person name="Vear F."/>
            <person name="Vautrin S."/>
            <person name="Crespi M."/>
            <person name="Mangin B."/>
            <person name="Burke J.M."/>
            <person name="Salse J."/>
            <person name="Munos S."/>
            <person name="Vincourt P."/>
            <person name="Rieseberg L.H."/>
            <person name="Langlade N.B."/>
        </authorList>
    </citation>
    <scope>NUCLEOTIDE SEQUENCE [LARGE SCALE GENOMIC DNA]</scope>
    <source>
        <strain evidence="8">cv. SF193</strain>
    </source>
</reference>
<evidence type="ECO:0000313" key="8">
    <source>
        <dbReference type="Proteomes" id="UP000215914"/>
    </source>
</evidence>
<dbReference type="Proteomes" id="UP000215914">
    <property type="component" value="Chromosome 14"/>
</dbReference>
<dbReference type="PANTHER" id="PTHR27008:SF596">
    <property type="entry name" value="OS02G0215500 PROTEIN"/>
    <property type="match status" value="1"/>
</dbReference>
<keyword evidence="7" id="KW-0808">Transferase</keyword>
<proteinExistence type="predicted"/>
<evidence type="ECO:0000256" key="2">
    <source>
        <dbReference type="ARBA" id="ARBA00022614"/>
    </source>
</evidence>
<comment type="subcellular location">
    <subcellularLocation>
        <location evidence="1">Membrane</location>
    </subcellularLocation>
</comment>
<dbReference type="GO" id="GO:0016301">
    <property type="term" value="F:kinase activity"/>
    <property type="evidence" value="ECO:0007669"/>
    <property type="project" value="UniProtKB-KW"/>
</dbReference>
<keyword evidence="4" id="KW-0677">Repeat</keyword>
<keyword evidence="5" id="KW-1133">Transmembrane helix</keyword>
<evidence type="ECO:0000256" key="1">
    <source>
        <dbReference type="ARBA" id="ARBA00004370"/>
    </source>
</evidence>
<dbReference type="AlphaFoldDB" id="A0A251SM28"/>
<dbReference type="InterPro" id="IPR051809">
    <property type="entry name" value="Plant_receptor-like_S/T_kinase"/>
</dbReference>
<gene>
    <name evidence="7" type="ORF">HannXRQ_Chr14g0460271</name>
</gene>
<evidence type="ECO:0000256" key="3">
    <source>
        <dbReference type="ARBA" id="ARBA00022692"/>
    </source>
</evidence>
<dbReference type="EMBL" id="CM007903">
    <property type="protein sequence ID" value="OTF99773.1"/>
    <property type="molecule type" value="Genomic_DNA"/>
</dbReference>
<dbReference type="Gene3D" id="1.10.510.10">
    <property type="entry name" value="Transferase(Phosphotransferase) domain 1"/>
    <property type="match status" value="1"/>
</dbReference>
<dbReference type="GO" id="GO:0016020">
    <property type="term" value="C:membrane"/>
    <property type="evidence" value="ECO:0007669"/>
    <property type="project" value="UniProtKB-SubCell"/>
</dbReference>
<accession>A0A251SM28</accession>
<name>A0A251SM28_HELAN</name>
<keyword evidence="6" id="KW-0472">Membrane</keyword>
<keyword evidence="3" id="KW-0812">Transmembrane</keyword>
<evidence type="ECO:0000256" key="4">
    <source>
        <dbReference type="ARBA" id="ARBA00022737"/>
    </source>
</evidence>
<organism evidence="7 8">
    <name type="scientific">Helianthus annuus</name>
    <name type="common">Common sunflower</name>
    <dbReference type="NCBI Taxonomy" id="4232"/>
    <lineage>
        <taxon>Eukaryota</taxon>
        <taxon>Viridiplantae</taxon>
        <taxon>Streptophyta</taxon>
        <taxon>Embryophyta</taxon>
        <taxon>Tracheophyta</taxon>
        <taxon>Spermatophyta</taxon>
        <taxon>Magnoliopsida</taxon>
        <taxon>eudicotyledons</taxon>
        <taxon>Gunneridae</taxon>
        <taxon>Pentapetalae</taxon>
        <taxon>asterids</taxon>
        <taxon>campanulids</taxon>
        <taxon>Asterales</taxon>
        <taxon>Asteraceae</taxon>
        <taxon>Asteroideae</taxon>
        <taxon>Heliantheae alliance</taxon>
        <taxon>Heliantheae</taxon>
        <taxon>Helianthus</taxon>
    </lineage>
</organism>
<evidence type="ECO:0000256" key="6">
    <source>
        <dbReference type="ARBA" id="ARBA00023136"/>
    </source>
</evidence>
<keyword evidence="8" id="KW-1185">Reference proteome</keyword>
<keyword evidence="7" id="KW-0418">Kinase</keyword>
<dbReference type="PANTHER" id="PTHR27008">
    <property type="entry name" value="OS04G0122200 PROTEIN"/>
    <property type="match status" value="1"/>
</dbReference>